<reference evidence="3 4" key="1">
    <citation type="submission" date="2016-10" db="EMBL/GenBank/DDBJ databases">
        <authorList>
            <person name="de Groot N.N."/>
        </authorList>
    </citation>
    <scope>NUCLEOTIDE SEQUENCE [LARGE SCALE GENOMIC DNA]</scope>
    <source>
        <strain evidence="3 4">DSM 45317</strain>
    </source>
</reference>
<evidence type="ECO:0000313" key="3">
    <source>
        <dbReference type="EMBL" id="SFL04449.1"/>
    </source>
</evidence>
<keyword evidence="2" id="KW-0732">Signal</keyword>
<dbReference type="SUPFAM" id="SSF63825">
    <property type="entry name" value="YWTD domain"/>
    <property type="match status" value="1"/>
</dbReference>
<evidence type="ECO:0000256" key="1">
    <source>
        <dbReference type="SAM" id="MobiDB-lite"/>
    </source>
</evidence>
<feature type="compositionally biased region" description="Low complexity" evidence="1">
    <location>
        <begin position="506"/>
        <end position="519"/>
    </location>
</feature>
<proteinExistence type="predicted"/>
<evidence type="ECO:0000256" key="2">
    <source>
        <dbReference type="SAM" id="SignalP"/>
    </source>
</evidence>
<organism evidence="3 4">
    <name type="scientific">Geodermatophilus ruber</name>
    <dbReference type="NCBI Taxonomy" id="504800"/>
    <lineage>
        <taxon>Bacteria</taxon>
        <taxon>Bacillati</taxon>
        <taxon>Actinomycetota</taxon>
        <taxon>Actinomycetes</taxon>
        <taxon>Geodermatophilales</taxon>
        <taxon>Geodermatophilaceae</taxon>
        <taxon>Geodermatophilus</taxon>
    </lineage>
</organism>
<accession>A0A1I4EGU2</accession>
<dbReference type="Proteomes" id="UP000199152">
    <property type="component" value="Unassembled WGS sequence"/>
</dbReference>
<dbReference type="InterPro" id="IPR048031">
    <property type="entry name" value="ScyD/ScyE-like"/>
</dbReference>
<gene>
    <name evidence="3" type="ORF">SAMN04488085_1062</name>
</gene>
<feature type="signal peptide" evidence="2">
    <location>
        <begin position="1"/>
        <end position="24"/>
    </location>
</feature>
<feature type="region of interest" description="Disordered" evidence="1">
    <location>
        <begin position="464"/>
        <end position="544"/>
    </location>
</feature>
<protein>
    <submittedName>
        <fullName evidence="3">Uncharacterized protein</fullName>
    </submittedName>
</protein>
<feature type="region of interest" description="Disordered" evidence="1">
    <location>
        <begin position="60"/>
        <end position="167"/>
    </location>
</feature>
<feature type="compositionally biased region" description="Low complexity" evidence="1">
    <location>
        <begin position="70"/>
        <end position="91"/>
    </location>
</feature>
<dbReference type="Gene3D" id="2.120.10.30">
    <property type="entry name" value="TolB, C-terminal domain"/>
    <property type="match status" value="1"/>
</dbReference>
<name>A0A1I4EGU2_9ACTN</name>
<sequence>MRRTLIAAASFAFLLGSATATASAAEDPDSTAGSDHVVVASGLDNPRQLSWDGRTLLIAEGGRGGEDCAPAETPAEEPSTPETPTGETPAAPDDDGTPDQGTGDVPPTPDTPLPDDDGTPDQGTGDVPPTPGADTPLPDDGTSDDGVCGGFTGGISAVERPGRAEDTEPERIVDQLYSVETAEGTVGSDGVAATGIRDVLVIAQGEGTPELLAGAGLETDDADAETQEHLLLSIDGAAVPWVDLGAAEEELNPDGKAALDSNPNAVLAVDPGRGGAEYVLVADAGANAVWKVTPDFSDRDEDGLPGYEISVFAAYQADDDPTTSDEFAPSALAQDRDGNVYVGGVGAAVAGNAAVGRYDRNGEETGRWDGFTGINGLAVDRDGEHVYVAQVFGSDGPPAGTGTVVRFDTAAETYATVDVPFPSGLALGRNGAVYVSAYSTFAADGDDPLTTDVVEGGQVWRFTFPRDAEETALPVTTPPSTDDPATPDPSTPDPTTPAPTDDDGTPDQGSGDVPGTTPDPATPDPATPAPTDDDGTPDQGSGDA</sequence>
<keyword evidence="4" id="KW-1185">Reference proteome</keyword>
<dbReference type="AlphaFoldDB" id="A0A1I4EGU2"/>
<dbReference type="OrthoDB" id="928769at2"/>
<dbReference type="RefSeq" id="WP_091324231.1">
    <property type="nucleotide sequence ID" value="NZ_FOSW01000006.1"/>
</dbReference>
<dbReference type="InParanoid" id="A0A1I4EGU2"/>
<evidence type="ECO:0000313" key="4">
    <source>
        <dbReference type="Proteomes" id="UP000199152"/>
    </source>
</evidence>
<dbReference type="NCBIfam" id="NF033206">
    <property type="entry name" value="ScyE_fam"/>
    <property type="match status" value="1"/>
</dbReference>
<feature type="compositionally biased region" description="Pro residues" evidence="1">
    <location>
        <begin position="486"/>
        <end position="497"/>
    </location>
</feature>
<dbReference type="EMBL" id="FOSW01000006">
    <property type="protein sequence ID" value="SFL04449.1"/>
    <property type="molecule type" value="Genomic_DNA"/>
</dbReference>
<dbReference type="InterPro" id="IPR011042">
    <property type="entry name" value="6-blade_b-propeller_TolB-like"/>
</dbReference>
<feature type="chain" id="PRO_5011470235" evidence="2">
    <location>
        <begin position="25"/>
        <end position="544"/>
    </location>
</feature>